<proteinExistence type="predicted"/>
<name>A0A2M7VFM6_9BACT</name>
<evidence type="ECO:0008006" key="10">
    <source>
        <dbReference type="Google" id="ProtNLM"/>
    </source>
</evidence>
<feature type="domain" description="Clp ATPase C-terminal" evidence="7">
    <location>
        <begin position="776"/>
        <end position="864"/>
    </location>
</feature>
<dbReference type="InterPro" id="IPR004176">
    <property type="entry name" value="Clp_R_N"/>
</dbReference>
<feature type="transmembrane region" description="Helical" evidence="5">
    <location>
        <begin position="72"/>
        <end position="94"/>
    </location>
</feature>
<dbReference type="Pfam" id="PF17871">
    <property type="entry name" value="AAA_lid_9"/>
    <property type="match status" value="1"/>
</dbReference>
<comment type="caution">
    <text evidence="8">The sequence shown here is derived from an EMBL/GenBank/DDBJ whole genome shotgun (WGS) entry which is preliminary data.</text>
</comment>
<dbReference type="Pfam" id="PF10431">
    <property type="entry name" value="ClpB_D2-small"/>
    <property type="match status" value="1"/>
</dbReference>
<evidence type="ECO:0000256" key="4">
    <source>
        <dbReference type="ARBA" id="ARBA00023186"/>
    </source>
</evidence>
<keyword evidence="5" id="KW-1133">Transmembrane helix</keyword>
<evidence type="ECO:0000259" key="6">
    <source>
        <dbReference type="SMART" id="SM00382"/>
    </source>
</evidence>
<gene>
    <name evidence="8" type="ORF">COX77_01830</name>
</gene>
<organism evidence="8 9">
    <name type="scientific">Candidatus Komeilibacteria bacterium CG_4_10_14_0_2_um_filter_37_10</name>
    <dbReference type="NCBI Taxonomy" id="1974470"/>
    <lineage>
        <taxon>Bacteria</taxon>
        <taxon>Candidatus Komeiliibacteriota</taxon>
    </lineage>
</organism>
<keyword evidence="3" id="KW-0067">ATP-binding</keyword>
<dbReference type="GO" id="GO:0005737">
    <property type="term" value="C:cytoplasm"/>
    <property type="evidence" value="ECO:0007669"/>
    <property type="project" value="TreeGrafter"/>
</dbReference>
<dbReference type="GO" id="GO:0005524">
    <property type="term" value="F:ATP binding"/>
    <property type="evidence" value="ECO:0007669"/>
    <property type="project" value="UniProtKB-KW"/>
</dbReference>
<dbReference type="Gene3D" id="1.10.8.60">
    <property type="match status" value="2"/>
</dbReference>
<dbReference type="Pfam" id="PF07724">
    <property type="entry name" value="AAA_2"/>
    <property type="match status" value="1"/>
</dbReference>
<sequence>MSNKTIQLEGRTLAWKKSFSRVSVLADQISQIINSIIQGLLIVLSLAGLISLALNIYQFYSTGQDYLLAQNWNFNLLNIFWWSLLGDLFLYYWWQLEKGERQRVLVKGKVSPVKKKKEIDISRSFSQATIKVLANSFYTALRDGGSAIQPIHIFVSLLKDEEINVILIRLGVAAKKIRETIYQVIKTDGIVTVGGLMNLDELANDVVLQAYMLAYERRQTKVEVPELLAATLQYAPVVKDILLDYGINQEKIDNVISWIRIQRSLKERYERFRYKAGFKPKGSMDRAMTAIATPTLDLFSDDFTTLAKSGYFGLCVAREREIETIYHIIESGGSPLLVGDSGVGVDTVIEGIANALVAEEVPLILQDKRFISLHVSKLVAGTTYDGELEERVMRISQEILRAGNIVLYINNIHNLVGVSTAGRGNVDLADVFTESLIKRGVLLFTSTNPRDYAKYVENSALAGVLTKVDIKEPEENQAIQMLAANVSSVESNNQVFFSYEALEQAVKLSKRYLPDQKLPRKAMEIMNEVGVRVRNKRGSRQLITANDVAELVSEKSSIPVTQVSVDESEKLLNLEKIIHERMVNQEEAVSAVSSALRRARAELRDAKKPIASFLFLGPTGVGKTELARTVAAVYFNNESNMIRLDMSEYQEKSSIGRMLGAPGSDQGGFLTNAVRQKPYAILLLDEIEKASPEILDIFLQVMDDGRLTDVTGRTVDFTNLIIIATSNAGTNYIQDQVTAGVPLEQIKNALLEKELRPYYRPEFLNRFDNIIVFKPLTQEHIEQIATLLLKKEQQRLAEKGIYLEPTKEAILELAHLGFDPKFGARPLKRVIQERVQNALANFLLTGQIDRRDKVIFEAGGQIRIEKAVRY</sequence>
<evidence type="ECO:0000256" key="3">
    <source>
        <dbReference type="ARBA" id="ARBA00022840"/>
    </source>
</evidence>
<dbReference type="PANTHER" id="PTHR11638">
    <property type="entry name" value="ATP-DEPENDENT CLP PROTEASE"/>
    <property type="match status" value="1"/>
</dbReference>
<reference evidence="9" key="1">
    <citation type="submission" date="2017-09" db="EMBL/GenBank/DDBJ databases">
        <title>Depth-based differentiation of microbial function through sediment-hosted aquifers and enrichment of novel symbionts in the deep terrestrial subsurface.</title>
        <authorList>
            <person name="Probst A.J."/>
            <person name="Ladd B."/>
            <person name="Jarett J.K."/>
            <person name="Geller-Mcgrath D.E."/>
            <person name="Sieber C.M.K."/>
            <person name="Emerson J.B."/>
            <person name="Anantharaman K."/>
            <person name="Thomas B.C."/>
            <person name="Malmstrom R."/>
            <person name="Stieglmeier M."/>
            <person name="Klingl A."/>
            <person name="Woyke T."/>
            <person name="Ryan C.M."/>
            <person name="Banfield J.F."/>
        </authorList>
    </citation>
    <scope>NUCLEOTIDE SEQUENCE [LARGE SCALE GENOMIC DNA]</scope>
</reference>
<keyword evidence="5" id="KW-0812">Transmembrane</keyword>
<dbReference type="GO" id="GO:0016887">
    <property type="term" value="F:ATP hydrolysis activity"/>
    <property type="evidence" value="ECO:0007669"/>
    <property type="project" value="InterPro"/>
</dbReference>
<evidence type="ECO:0000313" key="8">
    <source>
        <dbReference type="EMBL" id="PIZ99324.1"/>
    </source>
</evidence>
<dbReference type="SUPFAM" id="SSF81923">
    <property type="entry name" value="Double Clp-N motif"/>
    <property type="match status" value="1"/>
</dbReference>
<dbReference type="CDD" id="cd00009">
    <property type="entry name" value="AAA"/>
    <property type="match status" value="1"/>
</dbReference>
<protein>
    <recommendedName>
        <fullName evidence="10">Clp R domain-containing protein</fullName>
    </recommendedName>
</protein>
<dbReference type="FunFam" id="3.40.50.300:FF:000025">
    <property type="entry name" value="ATP-dependent Clp protease subunit"/>
    <property type="match status" value="1"/>
</dbReference>
<dbReference type="InterPro" id="IPR003959">
    <property type="entry name" value="ATPase_AAA_core"/>
</dbReference>
<dbReference type="SMART" id="SM00382">
    <property type="entry name" value="AAA"/>
    <property type="match status" value="2"/>
</dbReference>
<dbReference type="CDD" id="cd19499">
    <property type="entry name" value="RecA-like_ClpB_Hsp104-like"/>
    <property type="match status" value="1"/>
</dbReference>
<evidence type="ECO:0000256" key="2">
    <source>
        <dbReference type="ARBA" id="ARBA00022741"/>
    </source>
</evidence>
<dbReference type="PRINTS" id="PR00300">
    <property type="entry name" value="CLPPROTEASEA"/>
</dbReference>
<dbReference type="InterPro" id="IPR001270">
    <property type="entry name" value="ClpA/B"/>
</dbReference>
<dbReference type="Gene3D" id="3.40.50.300">
    <property type="entry name" value="P-loop containing nucleotide triphosphate hydrolases"/>
    <property type="match status" value="2"/>
</dbReference>
<accession>A0A2M7VFM6</accession>
<keyword evidence="5" id="KW-0472">Membrane</keyword>
<evidence type="ECO:0000313" key="9">
    <source>
        <dbReference type="Proteomes" id="UP000230405"/>
    </source>
</evidence>
<dbReference type="PANTHER" id="PTHR11638:SF18">
    <property type="entry name" value="HEAT SHOCK PROTEIN 104"/>
    <property type="match status" value="1"/>
</dbReference>
<feature type="domain" description="AAA+ ATPase" evidence="6">
    <location>
        <begin position="331"/>
        <end position="474"/>
    </location>
</feature>
<dbReference type="InterPro" id="IPR050130">
    <property type="entry name" value="ClpA_ClpB"/>
</dbReference>
<evidence type="ECO:0000259" key="7">
    <source>
        <dbReference type="SMART" id="SM01086"/>
    </source>
</evidence>
<keyword evidence="2" id="KW-0547">Nucleotide-binding</keyword>
<dbReference type="AlphaFoldDB" id="A0A2M7VFM6"/>
<dbReference type="InterPro" id="IPR019489">
    <property type="entry name" value="Clp_ATPase_C"/>
</dbReference>
<dbReference type="Proteomes" id="UP000230405">
    <property type="component" value="Unassembled WGS sequence"/>
</dbReference>
<dbReference type="Pfam" id="PF02861">
    <property type="entry name" value="Clp_N"/>
    <property type="match status" value="1"/>
</dbReference>
<dbReference type="EMBL" id="PFPO01000035">
    <property type="protein sequence ID" value="PIZ99324.1"/>
    <property type="molecule type" value="Genomic_DNA"/>
</dbReference>
<evidence type="ECO:0000256" key="5">
    <source>
        <dbReference type="SAM" id="Phobius"/>
    </source>
</evidence>
<dbReference type="InterPro" id="IPR036628">
    <property type="entry name" value="Clp_N_dom_sf"/>
</dbReference>
<evidence type="ECO:0000256" key="1">
    <source>
        <dbReference type="ARBA" id="ARBA00022737"/>
    </source>
</evidence>
<dbReference type="Gene3D" id="1.10.1780.10">
    <property type="entry name" value="Clp, N-terminal domain"/>
    <property type="match status" value="1"/>
</dbReference>
<dbReference type="SUPFAM" id="SSF52540">
    <property type="entry name" value="P-loop containing nucleoside triphosphate hydrolases"/>
    <property type="match status" value="2"/>
</dbReference>
<dbReference type="InterPro" id="IPR027417">
    <property type="entry name" value="P-loop_NTPase"/>
</dbReference>
<keyword evidence="1" id="KW-0677">Repeat</keyword>
<feature type="transmembrane region" description="Helical" evidence="5">
    <location>
        <begin position="40"/>
        <end position="60"/>
    </location>
</feature>
<keyword evidence="4" id="KW-0143">Chaperone</keyword>
<dbReference type="InterPro" id="IPR041546">
    <property type="entry name" value="ClpA/ClpB_AAA_lid"/>
</dbReference>
<dbReference type="InterPro" id="IPR003593">
    <property type="entry name" value="AAA+_ATPase"/>
</dbReference>
<feature type="domain" description="AAA+ ATPase" evidence="6">
    <location>
        <begin position="609"/>
        <end position="777"/>
    </location>
</feature>
<dbReference type="GO" id="GO:0034605">
    <property type="term" value="P:cellular response to heat"/>
    <property type="evidence" value="ECO:0007669"/>
    <property type="project" value="TreeGrafter"/>
</dbReference>
<dbReference type="SMART" id="SM01086">
    <property type="entry name" value="ClpB_D2-small"/>
    <property type="match status" value="1"/>
</dbReference>